<name>A0A6N7QSE5_9BACI</name>
<evidence type="ECO:0000313" key="1">
    <source>
        <dbReference type="EMBL" id="MRI64953.1"/>
    </source>
</evidence>
<proteinExistence type="predicted"/>
<dbReference type="GO" id="GO:0016791">
    <property type="term" value="F:phosphatase activity"/>
    <property type="evidence" value="ECO:0007669"/>
    <property type="project" value="TreeGrafter"/>
</dbReference>
<reference evidence="1 2" key="1">
    <citation type="submission" date="2019-10" db="EMBL/GenBank/DDBJ databases">
        <title>Gracilibacillus salitolerans sp. nov., a moderate halophile isolated from a saline soil in northwest China.</title>
        <authorList>
            <person name="Gan L."/>
        </authorList>
    </citation>
    <scope>NUCLEOTIDE SEQUENCE [LARGE SCALE GENOMIC DNA]</scope>
    <source>
        <strain evidence="1 2">TP2-8</strain>
    </source>
</reference>
<dbReference type="InterPro" id="IPR036412">
    <property type="entry name" value="HAD-like_sf"/>
</dbReference>
<dbReference type="EMBL" id="WJEE01000001">
    <property type="protein sequence ID" value="MRI64953.1"/>
    <property type="molecule type" value="Genomic_DNA"/>
</dbReference>
<dbReference type="PROSITE" id="PS01228">
    <property type="entry name" value="COF_1"/>
    <property type="match status" value="1"/>
</dbReference>
<sequence length="286" mass="32821">MTFSPKAICLDMDGTLLNNYNQLTENTLDIIQKIRKTGIRVFIVTGRSYNEVFDSAPSDLELDGFVTANGMITYVDGEKLLEHSLSIELVDKVIESARTNRIYYEVHPNDGERLSLKADQGYMEFMISGDKPDEVGINEWLEREAAIEQDIRWHDHLPEQKYAKMYCFTKDHEKMKAWIKELKKMKSETNFTTSSSSRHNVEVMVEGVNKATGIEALLKHYQLSPGDAMAIGDSNNDIPMMKYVGYPVAMFNATDQIKSLVKETTEFTNDKEGVYHFLKDYFQHKL</sequence>
<dbReference type="RefSeq" id="WP_153833832.1">
    <property type="nucleotide sequence ID" value="NZ_JBHUMW010000007.1"/>
</dbReference>
<dbReference type="GO" id="GO:0000287">
    <property type="term" value="F:magnesium ion binding"/>
    <property type="evidence" value="ECO:0007669"/>
    <property type="project" value="TreeGrafter"/>
</dbReference>
<dbReference type="SFLD" id="SFLDG01140">
    <property type="entry name" value="C2.B:_Phosphomannomutase_and_P"/>
    <property type="match status" value="1"/>
</dbReference>
<dbReference type="PANTHER" id="PTHR10000">
    <property type="entry name" value="PHOSPHOSERINE PHOSPHATASE"/>
    <property type="match status" value="1"/>
</dbReference>
<dbReference type="InterPro" id="IPR023214">
    <property type="entry name" value="HAD_sf"/>
</dbReference>
<evidence type="ECO:0000313" key="2">
    <source>
        <dbReference type="Proteomes" id="UP000435187"/>
    </source>
</evidence>
<dbReference type="Pfam" id="PF08282">
    <property type="entry name" value="Hydrolase_3"/>
    <property type="match status" value="1"/>
</dbReference>
<dbReference type="SFLD" id="SFLDS00003">
    <property type="entry name" value="Haloacid_Dehalogenase"/>
    <property type="match status" value="1"/>
</dbReference>
<gene>
    <name evidence="1" type="ORF">GH885_01150</name>
</gene>
<keyword evidence="2" id="KW-1185">Reference proteome</keyword>
<keyword evidence="1" id="KW-0378">Hydrolase</keyword>
<dbReference type="PANTHER" id="PTHR10000:SF55">
    <property type="entry name" value="5-AMINO-6-(5-PHOSPHO-D-RIBITYLAMINO)URACIL PHOSPHATASE YCSE"/>
    <property type="match status" value="1"/>
</dbReference>
<dbReference type="AlphaFoldDB" id="A0A6N7QSE5"/>
<accession>A0A6N7QSE5</accession>
<dbReference type="PROSITE" id="PS01229">
    <property type="entry name" value="COF_2"/>
    <property type="match status" value="1"/>
</dbReference>
<comment type="caution">
    <text evidence="1">The sequence shown here is derived from an EMBL/GenBank/DDBJ whole genome shotgun (WGS) entry which is preliminary data.</text>
</comment>
<dbReference type="Proteomes" id="UP000435187">
    <property type="component" value="Unassembled WGS sequence"/>
</dbReference>
<dbReference type="InterPro" id="IPR006379">
    <property type="entry name" value="HAD-SF_hydro_IIB"/>
</dbReference>
<dbReference type="Gene3D" id="3.40.50.1000">
    <property type="entry name" value="HAD superfamily/HAD-like"/>
    <property type="match status" value="1"/>
</dbReference>
<dbReference type="SUPFAM" id="SSF56784">
    <property type="entry name" value="HAD-like"/>
    <property type="match status" value="1"/>
</dbReference>
<dbReference type="InterPro" id="IPR000150">
    <property type="entry name" value="Cof"/>
</dbReference>
<organism evidence="1 2">
    <name type="scientific">Gracilibacillus thailandensis</name>
    <dbReference type="NCBI Taxonomy" id="563735"/>
    <lineage>
        <taxon>Bacteria</taxon>
        <taxon>Bacillati</taxon>
        <taxon>Bacillota</taxon>
        <taxon>Bacilli</taxon>
        <taxon>Bacillales</taxon>
        <taxon>Bacillaceae</taxon>
        <taxon>Gracilibacillus</taxon>
    </lineage>
</organism>
<dbReference type="GO" id="GO:0005829">
    <property type="term" value="C:cytosol"/>
    <property type="evidence" value="ECO:0007669"/>
    <property type="project" value="TreeGrafter"/>
</dbReference>
<dbReference type="Gene3D" id="3.30.1240.10">
    <property type="match status" value="1"/>
</dbReference>
<dbReference type="NCBIfam" id="TIGR00099">
    <property type="entry name" value="Cof-subfamily"/>
    <property type="match status" value="1"/>
</dbReference>
<dbReference type="NCBIfam" id="TIGR01484">
    <property type="entry name" value="HAD-SF-IIB"/>
    <property type="match status" value="1"/>
</dbReference>
<dbReference type="CDD" id="cd07516">
    <property type="entry name" value="HAD_Pase"/>
    <property type="match status" value="1"/>
</dbReference>
<protein>
    <submittedName>
        <fullName evidence="1">Cof-type HAD-IIB family hydrolase</fullName>
    </submittedName>
</protein>